<organism evidence="1 2">
    <name type="scientific">Aldrovandia affinis</name>
    <dbReference type="NCBI Taxonomy" id="143900"/>
    <lineage>
        <taxon>Eukaryota</taxon>
        <taxon>Metazoa</taxon>
        <taxon>Chordata</taxon>
        <taxon>Craniata</taxon>
        <taxon>Vertebrata</taxon>
        <taxon>Euteleostomi</taxon>
        <taxon>Actinopterygii</taxon>
        <taxon>Neopterygii</taxon>
        <taxon>Teleostei</taxon>
        <taxon>Notacanthiformes</taxon>
        <taxon>Halosauridae</taxon>
        <taxon>Aldrovandia</taxon>
    </lineage>
</organism>
<evidence type="ECO:0000313" key="1">
    <source>
        <dbReference type="EMBL" id="KAJ8355145.1"/>
    </source>
</evidence>
<name>A0AAD7R1U1_9TELE</name>
<proteinExistence type="predicted"/>
<protein>
    <submittedName>
        <fullName evidence="1">Uncharacterized protein</fullName>
    </submittedName>
</protein>
<comment type="caution">
    <text evidence="1">The sequence shown here is derived from an EMBL/GenBank/DDBJ whole genome shotgun (WGS) entry which is preliminary data.</text>
</comment>
<reference evidence="1" key="1">
    <citation type="journal article" date="2023" name="Science">
        <title>Genome structures resolve the early diversification of teleost fishes.</title>
        <authorList>
            <person name="Parey E."/>
            <person name="Louis A."/>
            <person name="Montfort J."/>
            <person name="Bouchez O."/>
            <person name="Roques C."/>
            <person name="Iampietro C."/>
            <person name="Lluch J."/>
            <person name="Castinel A."/>
            <person name="Donnadieu C."/>
            <person name="Desvignes T."/>
            <person name="Floi Bucao C."/>
            <person name="Jouanno E."/>
            <person name="Wen M."/>
            <person name="Mejri S."/>
            <person name="Dirks R."/>
            <person name="Jansen H."/>
            <person name="Henkel C."/>
            <person name="Chen W.J."/>
            <person name="Zahm M."/>
            <person name="Cabau C."/>
            <person name="Klopp C."/>
            <person name="Thompson A.W."/>
            <person name="Robinson-Rechavi M."/>
            <person name="Braasch I."/>
            <person name="Lecointre G."/>
            <person name="Bobe J."/>
            <person name="Postlethwait J.H."/>
            <person name="Berthelot C."/>
            <person name="Roest Crollius H."/>
            <person name="Guiguen Y."/>
        </authorList>
    </citation>
    <scope>NUCLEOTIDE SEQUENCE</scope>
    <source>
        <strain evidence="1">NC1722</strain>
    </source>
</reference>
<gene>
    <name evidence="1" type="ORF">AAFF_G00091310</name>
</gene>
<dbReference type="AlphaFoldDB" id="A0AAD7R1U1"/>
<dbReference type="EMBL" id="JAINUG010001591">
    <property type="protein sequence ID" value="KAJ8355145.1"/>
    <property type="molecule type" value="Genomic_DNA"/>
</dbReference>
<dbReference type="Proteomes" id="UP001221898">
    <property type="component" value="Unassembled WGS sequence"/>
</dbReference>
<sequence length="27" mass="2869">MLWCVGLSSQLKLLTPERAGPEGQSPA</sequence>
<evidence type="ECO:0000313" key="2">
    <source>
        <dbReference type="Proteomes" id="UP001221898"/>
    </source>
</evidence>
<accession>A0AAD7R1U1</accession>
<keyword evidence="2" id="KW-1185">Reference proteome</keyword>